<evidence type="ECO:0000256" key="1">
    <source>
        <dbReference type="ARBA" id="ARBA00022801"/>
    </source>
</evidence>
<dbReference type="eggNOG" id="KOG1515">
    <property type="taxonomic scope" value="Eukaryota"/>
</dbReference>
<proteinExistence type="predicted"/>
<dbReference type="OrthoDB" id="408631at2759"/>
<dbReference type="KEGG" id="cten:18249771"/>
<dbReference type="InterPro" id="IPR029058">
    <property type="entry name" value="AB_hydrolase_fold"/>
</dbReference>
<dbReference type="Pfam" id="PF07859">
    <property type="entry name" value="Abhydrolase_3"/>
    <property type="match status" value="1"/>
</dbReference>
<protein>
    <recommendedName>
        <fullName evidence="2">Alpha/beta hydrolase fold-3 domain-containing protein</fullName>
    </recommendedName>
</protein>
<dbReference type="Proteomes" id="UP000000707">
    <property type="component" value="Unassembled WGS sequence"/>
</dbReference>
<dbReference type="PANTHER" id="PTHR48081:SF8">
    <property type="entry name" value="ALPHA_BETA HYDROLASE FOLD-3 DOMAIN-CONTAINING PROTEIN-RELATED"/>
    <property type="match status" value="1"/>
</dbReference>
<dbReference type="HOGENOM" id="CLU_012494_6_2_1"/>
<dbReference type="PANTHER" id="PTHR48081">
    <property type="entry name" value="AB HYDROLASE SUPERFAMILY PROTEIN C4A8.06C"/>
    <property type="match status" value="1"/>
</dbReference>
<evidence type="ECO:0000313" key="4">
    <source>
        <dbReference type="Proteomes" id="UP000000707"/>
    </source>
</evidence>
<evidence type="ECO:0000313" key="3">
    <source>
        <dbReference type="EMBL" id="EGV64826.1"/>
    </source>
</evidence>
<dbReference type="GO" id="GO:0016787">
    <property type="term" value="F:hydrolase activity"/>
    <property type="evidence" value="ECO:0007669"/>
    <property type="project" value="UniProtKB-KW"/>
</dbReference>
<dbReference type="Gene3D" id="3.40.50.1820">
    <property type="entry name" value="alpha/beta hydrolase"/>
    <property type="match status" value="1"/>
</dbReference>
<dbReference type="EMBL" id="GL996515">
    <property type="protein sequence ID" value="EGV64826.1"/>
    <property type="molecule type" value="Genomic_DNA"/>
</dbReference>
<evidence type="ECO:0000259" key="2">
    <source>
        <dbReference type="Pfam" id="PF07859"/>
    </source>
</evidence>
<sequence>MSGHEAVNPIHPSMVGKMDPAFVKLYDEHVANTPNRPIDLPVLRKNYSKIYSYGTAPAPETSNISDITFPSFDGADVRLRIYRPEGVADDVVLPVHIDFHGGGWGLGDLDTESHVLKHYVDLAQICVIDVDYRLVPDFAYPTGLKDCFEATKYVYENAEKLHINKHSISVGGVSAGGNICLAVSHLARDVGISLVLCVAGTPQVDDIEPYKTAADSPYPSCQECEFAPTLNWARLKWFDKLKWDSLSSDAAERAQQFEEIGWFKSIITAPDFTNLPKTVIYTAGCDPMRDEGEAYATKMIKNGNDVVFKRYPGVPHPFMHMDATLWQASDYIKRTAFDLAVAHRTVKVFFE</sequence>
<reference evidence="3 4" key="1">
    <citation type="journal article" date="2011" name="Proc. Natl. Acad. Sci. U.S.A.">
        <title>Comparative genomics of xylose-fermenting fungi for enhanced biofuel production.</title>
        <authorList>
            <person name="Wohlbach D.J."/>
            <person name="Kuo A."/>
            <person name="Sato T.K."/>
            <person name="Potts K.M."/>
            <person name="Salamov A.A."/>
            <person name="LaButti K.M."/>
            <person name="Sun H."/>
            <person name="Clum A."/>
            <person name="Pangilinan J.L."/>
            <person name="Lindquist E.A."/>
            <person name="Lucas S."/>
            <person name="Lapidus A."/>
            <person name="Jin M."/>
            <person name="Gunawan C."/>
            <person name="Balan V."/>
            <person name="Dale B.E."/>
            <person name="Jeffries T.W."/>
            <person name="Zinkel R."/>
            <person name="Barry K.W."/>
            <person name="Grigoriev I.V."/>
            <person name="Gasch A.P."/>
        </authorList>
    </citation>
    <scope>NUCLEOTIDE SEQUENCE [LARGE SCALE GENOMIC DNA]</scope>
    <source>
        <strain evidence="4">ATCC 10573 / BCRC 21748 / CBS 615 / JCM 9827 / NBRC 10315 / NRRL Y-1498 / VKM Y-70</strain>
    </source>
</reference>
<keyword evidence="4" id="KW-1185">Reference proteome</keyword>
<dbReference type="InterPro" id="IPR013094">
    <property type="entry name" value="AB_hydrolase_3"/>
</dbReference>
<dbReference type="GeneID" id="18249771"/>
<dbReference type="STRING" id="590646.G3B0W7"/>
<dbReference type="InterPro" id="IPR050300">
    <property type="entry name" value="GDXG_lipolytic_enzyme"/>
</dbReference>
<accession>G3B0W7</accession>
<keyword evidence="1" id="KW-0378">Hydrolase</keyword>
<gene>
    <name evidence="3" type="ORF">CANTEDRAFT_134128</name>
</gene>
<organism evidence="4">
    <name type="scientific">Candida tenuis (strain ATCC 10573 / BCRC 21748 / CBS 615 / JCM 9827 / NBRC 10315 / NRRL Y-1498 / VKM Y-70)</name>
    <name type="common">Yeast</name>
    <name type="synonym">Yamadazyma tenuis</name>
    <dbReference type="NCBI Taxonomy" id="590646"/>
    <lineage>
        <taxon>Eukaryota</taxon>
        <taxon>Fungi</taxon>
        <taxon>Dikarya</taxon>
        <taxon>Ascomycota</taxon>
        <taxon>Saccharomycotina</taxon>
        <taxon>Pichiomycetes</taxon>
        <taxon>Debaryomycetaceae</taxon>
        <taxon>Yamadazyma</taxon>
    </lineage>
</organism>
<dbReference type="RefSeq" id="XP_006685632.1">
    <property type="nucleotide sequence ID" value="XM_006685569.1"/>
</dbReference>
<dbReference type="SUPFAM" id="SSF53474">
    <property type="entry name" value="alpha/beta-Hydrolases"/>
    <property type="match status" value="1"/>
</dbReference>
<dbReference type="AlphaFoldDB" id="G3B0W7"/>
<feature type="domain" description="Alpha/beta hydrolase fold-3" evidence="2">
    <location>
        <begin position="98"/>
        <end position="319"/>
    </location>
</feature>
<name>G3B0W7_CANTC</name>